<organism evidence="1">
    <name type="scientific">marine sediment metagenome</name>
    <dbReference type="NCBI Taxonomy" id="412755"/>
    <lineage>
        <taxon>unclassified sequences</taxon>
        <taxon>metagenomes</taxon>
        <taxon>ecological metagenomes</taxon>
    </lineage>
</organism>
<protein>
    <submittedName>
        <fullName evidence="1">Uncharacterized protein</fullName>
    </submittedName>
</protein>
<comment type="caution">
    <text evidence="1">The sequence shown here is derived from an EMBL/GenBank/DDBJ whole genome shotgun (WGS) entry which is preliminary data.</text>
</comment>
<dbReference type="EMBL" id="BARS01019979">
    <property type="protein sequence ID" value="GAF96824.1"/>
    <property type="molecule type" value="Genomic_DNA"/>
</dbReference>
<gene>
    <name evidence="1" type="ORF">S01H1_32286</name>
</gene>
<sequence>MVAIHHFDNAVEMVLKCAVVKKGKQPKMYFERLLEQLDELPLKEQMRSLHRLRNNVQHAGDIPSMDSIIKYKGYAEDFFKEVCDEIFGISYDGLFLSELIGNENVKEQVQEAEEAFERAEFERCIELCDDALTLATFEEADIFYTAGMLTGYWGASEELKTVLREDYPERYKDKPFYDLVKELRGAIVQWGQATTGMQFLDEYRMDFLQYRQIVETPEERSEAELRDNAQFCLNFVTSVVLKWQEEGMFNLKDSELG</sequence>
<proteinExistence type="predicted"/>
<reference evidence="1" key="1">
    <citation type="journal article" date="2014" name="Front. Microbiol.">
        <title>High frequency of phylogenetically diverse reductive dehalogenase-homologous genes in deep subseafloor sedimentary metagenomes.</title>
        <authorList>
            <person name="Kawai M."/>
            <person name="Futagami T."/>
            <person name="Toyoda A."/>
            <person name="Takaki Y."/>
            <person name="Nishi S."/>
            <person name="Hori S."/>
            <person name="Arai W."/>
            <person name="Tsubouchi T."/>
            <person name="Morono Y."/>
            <person name="Uchiyama I."/>
            <person name="Ito T."/>
            <person name="Fujiyama A."/>
            <person name="Inagaki F."/>
            <person name="Takami H."/>
        </authorList>
    </citation>
    <scope>NUCLEOTIDE SEQUENCE</scope>
    <source>
        <strain evidence="1">Expedition CK06-06</strain>
    </source>
</reference>
<evidence type="ECO:0000313" key="1">
    <source>
        <dbReference type="EMBL" id="GAF96824.1"/>
    </source>
</evidence>
<dbReference type="AlphaFoldDB" id="X0TUC6"/>
<accession>X0TUC6</accession>
<name>X0TUC6_9ZZZZ</name>